<protein>
    <submittedName>
        <fullName evidence="1">Uncharacterized protein</fullName>
    </submittedName>
</protein>
<proteinExistence type="predicted"/>
<sequence length="22" mass="2606">RDILLAMYREGERAEKVIKDSI</sequence>
<reference evidence="1" key="1">
    <citation type="journal article" date="2015" name="Nature">
        <title>Complex archaea that bridge the gap between prokaryotes and eukaryotes.</title>
        <authorList>
            <person name="Spang A."/>
            <person name="Saw J.H."/>
            <person name="Jorgensen S.L."/>
            <person name="Zaremba-Niedzwiedzka K."/>
            <person name="Martijn J."/>
            <person name="Lind A.E."/>
            <person name="van Eijk R."/>
            <person name="Schleper C."/>
            <person name="Guy L."/>
            <person name="Ettema T.J."/>
        </authorList>
    </citation>
    <scope>NUCLEOTIDE SEQUENCE</scope>
</reference>
<dbReference type="AlphaFoldDB" id="A0A0F8YTF7"/>
<dbReference type="EMBL" id="LAZR01055134">
    <property type="protein sequence ID" value="KKK77065.1"/>
    <property type="molecule type" value="Genomic_DNA"/>
</dbReference>
<evidence type="ECO:0000313" key="1">
    <source>
        <dbReference type="EMBL" id="KKK77065.1"/>
    </source>
</evidence>
<gene>
    <name evidence="1" type="ORF">LCGC14_2857370</name>
</gene>
<organism evidence="1">
    <name type="scientific">marine sediment metagenome</name>
    <dbReference type="NCBI Taxonomy" id="412755"/>
    <lineage>
        <taxon>unclassified sequences</taxon>
        <taxon>metagenomes</taxon>
        <taxon>ecological metagenomes</taxon>
    </lineage>
</organism>
<accession>A0A0F8YTF7</accession>
<name>A0A0F8YTF7_9ZZZZ</name>
<comment type="caution">
    <text evidence="1">The sequence shown here is derived from an EMBL/GenBank/DDBJ whole genome shotgun (WGS) entry which is preliminary data.</text>
</comment>
<feature type="non-terminal residue" evidence="1">
    <location>
        <position position="1"/>
    </location>
</feature>